<protein>
    <submittedName>
        <fullName evidence="2">Uncharacterized protein</fullName>
    </submittedName>
</protein>
<name>A0AAV7TL20_PLEWA</name>
<feature type="region of interest" description="Disordered" evidence="1">
    <location>
        <begin position="68"/>
        <end position="93"/>
    </location>
</feature>
<proteinExistence type="predicted"/>
<organism evidence="2 3">
    <name type="scientific">Pleurodeles waltl</name>
    <name type="common">Iberian ribbed newt</name>
    <dbReference type="NCBI Taxonomy" id="8319"/>
    <lineage>
        <taxon>Eukaryota</taxon>
        <taxon>Metazoa</taxon>
        <taxon>Chordata</taxon>
        <taxon>Craniata</taxon>
        <taxon>Vertebrata</taxon>
        <taxon>Euteleostomi</taxon>
        <taxon>Amphibia</taxon>
        <taxon>Batrachia</taxon>
        <taxon>Caudata</taxon>
        <taxon>Salamandroidea</taxon>
        <taxon>Salamandridae</taxon>
        <taxon>Pleurodelinae</taxon>
        <taxon>Pleurodeles</taxon>
    </lineage>
</organism>
<accession>A0AAV7TL20</accession>
<feature type="compositionally biased region" description="Basic residues" evidence="1">
    <location>
        <begin position="70"/>
        <end position="79"/>
    </location>
</feature>
<dbReference type="EMBL" id="JANPWB010000006">
    <property type="protein sequence ID" value="KAJ1177151.1"/>
    <property type="molecule type" value="Genomic_DNA"/>
</dbReference>
<comment type="caution">
    <text evidence="2">The sequence shown here is derived from an EMBL/GenBank/DDBJ whole genome shotgun (WGS) entry which is preliminary data.</text>
</comment>
<dbReference type="Proteomes" id="UP001066276">
    <property type="component" value="Chromosome 3_2"/>
</dbReference>
<evidence type="ECO:0000313" key="2">
    <source>
        <dbReference type="EMBL" id="KAJ1177151.1"/>
    </source>
</evidence>
<dbReference type="AlphaFoldDB" id="A0AAV7TL20"/>
<gene>
    <name evidence="2" type="ORF">NDU88_002413</name>
</gene>
<reference evidence="2" key="1">
    <citation type="journal article" date="2022" name="bioRxiv">
        <title>Sequencing and chromosome-scale assembly of the giantPleurodeles waltlgenome.</title>
        <authorList>
            <person name="Brown T."/>
            <person name="Elewa A."/>
            <person name="Iarovenko S."/>
            <person name="Subramanian E."/>
            <person name="Araus A.J."/>
            <person name="Petzold A."/>
            <person name="Susuki M."/>
            <person name="Suzuki K.-i.T."/>
            <person name="Hayashi T."/>
            <person name="Toyoda A."/>
            <person name="Oliveira C."/>
            <person name="Osipova E."/>
            <person name="Leigh N.D."/>
            <person name="Simon A."/>
            <person name="Yun M.H."/>
        </authorList>
    </citation>
    <scope>NUCLEOTIDE SEQUENCE</scope>
    <source>
        <strain evidence="2">20211129_DDA</strain>
        <tissue evidence="2">Liver</tissue>
    </source>
</reference>
<keyword evidence="3" id="KW-1185">Reference proteome</keyword>
<evidence type="ECO:0000313" key="3">
    <source>
        <dbReference type="Proteomes" id="UP001066276"/>
    </source>
</evidence>
<evidence type="ECO:0000256" key="1">
    <source>
        <dbReference type="SAM" id="MobiDB-lite"/>
    </source>
</evidence>
<sequence>MSSVCLRGPLSVWECPRSVCLSAFPSPAAVTLRPLHAGARLEQTAPRAARSRYPRAWLGLEPLSGGIRGSRVRGRRRRGAGSGRSLVPRRTPR</sequence>